<feature type="domain" description="SWIM-type" evidence="3">
    <location>
        <begin position="597"/>
        <end position="630"/>
    </location>
</feature>
<dbReference type="EMBL" id="VJMH01006963">
    <property type="protein sequence ID" value="KAF0686987.1"/>
    <property type="molecule type" value="Genomic_DNA"/>
</dbReference>
<dbReference type="PANTHER" id="PTHR33977:SF1">
    <property type="entry name" value="ZINC ION BINDING PROTEIN"/>
    <property type="match status" value="1"/>
</dbReference>
<keyword evidence="6" id="KW-1185">Reference proteome</keyword>
<keyword evidence="1" id="KW-0479">Metal-binding</keyword>
<keyword evidence="1" id="KW-0863">Zinc-finger</keyword>
<evidence type="ECO:0000256" key="1">
    <source>
        <dbReference type="PROSITE-ProRule" id="PRU00325"/>
    </source>
</evidence>
<dbReference type="Pfam" id="PF10551">
    <property type="entry name" value="MULE"/>
    <property type="match status" value="1"/>
</dbReference>
<organism evidence="5 6">
    <name type="scientific">Aphanomyces stellatus</name>
    <dbReference type="NCBI Taxonomy" id="120398"/>
    <lineage>
        <taxon>Eukaryota</taxon>
        <taxon>Sar</taxon>
        <taxon>Stramenopiles</taxon>
        <taxon>Oomycota</taxon>
        <taxon>Saprolegniomycetes</taxon>
        <taxon>Saprolegniales</taxon>
        <taxon>Verrucalvaceae</taxon>
        <taxon>Aphanomyces</taxon>
    </lineage>
</organism>
<evidence type="ECO:0000259" key="3">
    <source>
        <dbReference type="PROSITE" id="PS50966"/>
    </source>
</evidence>
<proteinExistence type="predicted"/>
<gene>
    <name evidence="5" type="primary">Aste57867_21240</name>
    <name evidence="4" type="ORF">As57867_021172</name>
    <name evidence="5" type="ORF">ASTE57867_21240</name>
</gene>
<evidence type="ECO:0000313" key="6">
    <source>
        <dbReference type="Proteomes" id="UP000332933"/>
    </source>
</evidence>
<dbReference type="PANTHER" id="PTHR33977">
    <property type="entry name" value="ZINC ION BINDING PROTEIN"/>
    <property type="match status" value="1"/>
</dbReference>
<dbReference type="InterPro" id="IPR007527">
    <property type="entry name" value="Znf_SWIM"/>
</dbReference>
<dbReference type="GO" id="GO:0008270">
    <property type="term" value="F:zinc ion binding"/>
    <property type="evidence" value="ECO:0007669"/>
    <property type="project" value="UniProtKB-KW"/>
</dbReference>
<reference evidence="5 6" key="1">
    <citation type="submission" date="2019-03" db="EMBL/GenBank/DDBJ databases">
        <authorList>
            <person name="Gaulin E."/>
            <person name="Dumas B."/>
        </authorList>
    </citation>
    <scope>NUCLEOTIDE SEQUENCE [LARGE SCALE GENOMIC DNA]</scope>
    <source>
        <strain evidence="5">CBS 568.67</strain>
    </source>
</reference>
<sequence length="700" mass="78271">MVFDWNFQRNGDLIRRALVANASRRRLRDPQPSLACDCAPTSEPDEAQPVVVSQHLVEQHAAQRPKEVYDWTLIGVFQSHAEARDAVAPSANYSSTKSNCTLCRTLERHKMSTAYYVCRCRPECPKFIKILQCLFVGVASSGNHVSVTGQHGECAEPPRGYMTKVIQALAEELFELGYTPSRARHKLKAKVSADNMPSLDTFQNRNTAVMMGLLVTAHFNNDVEETKMFSFGYSSVDGRPFVGFGGVTGPFKVGVSTKKLLRLLDRDPKTFVFHWDATYKIDSLAYPILVCGISDIARKFHPVAFFLLGKESENEYTWAMSSLVAIYEEVVGRPLRISYVMADAAKAPALGVEAFYMELGVERVLMCFYHCVANVHKRLAGTPLKTKALVYRHLYNMHYSRSWDELQYHWMNALRAWAQCRDQSWRWQVYHTPSGFATTNNPCEAFNKHFKAVYTEKCTHGLCATFVLLGEVVEEYSTFQASGFEDVPAPSDKLMYRALRLVQYGLLELVPTEVVPDLAEGDVFVRGVVPRHALALVYAFEYKLNRATVEETAGAFGETAVDPYEIDVANAYYYNANTNNVRHESLASTYPQPWYGWRVRVAPGELACECNYFVKNAYCCHLVFALQALNRDIKGHANIPRNFEHGGRQSKQSARFGRGGGRGGGGRRGGARGGARGVGRGGGRGEGRGHAQVGRALQFV</sequence>
<dbReference type="AlphaFoldDB" id="A0A485LH32"/>
<evidence type="ECO:0000256" key="2">
    <source>
        <dbReference type="SAM" id="MobiDB-lite"/>
    </source>
</evidence>
<dbReference type="OrthoDB" id="116283at2759"/>
<evidence type="ECO:0000313" key="4">
    <source>
        <dbReference type="EMBL" id="KAF0686987.1"/>
    </source>
</evidence>
<dbReference type="PROSITE" id="PS50966">
    <property type="entry name" value="ZF_SWIM"/>
    <property type="match status" value="1"/>
</dbReference>
<evidence type="ECO:0000313" key="5">
    <source>
        <dbReference type="EMBL" id="VFT97912.1"/>
    </source>
</evidence>
<dbReference type="InterPro" id="IPR018289">
    <property type="entry name" value="MULE_transposase_dom"/>
</dbReference>
<feature type="region of interest" description="Disordered" evidence="2">
    <location>
        <begin position="639"/>
        <end position="694"/>
    </location>
</feature>
<accession>A0A485LH32</accession>
<dbReference type="Proteomes" id="UP000332933">
    <property type="component" value="Unassembled WGS sequence"/>
</dbReference>
<protein>
    <submittedName>
        <fullName evidence="5">Aste57867_21240 protein</fullName>
    </submittedName>
</protein>
<keyword evidence="1" id="KW-0862">Zinc</keyword>
<feature type="compositionally biased region" description="Gly residues" evidence="2">
    <location>
        <begin position="657"/>
        <end position="682"/>
    </location>
</feature>
<name>A0A485LH32_9STRA</name>
<reference evidence="4" key="2">
    <citation type="submission" date="2019-06" db="EMBL/GenBank/DDBJ databases">
        <title>Genomics analysis of Aphanomyces spp. identifies a new class of oomycete effector associated with host adaptation.</title>
        <authorList>
            <person name="Gaulin E."/>
        </authorList>
    </citation>
    <scope>NUCLEOTIDE SEQUENCE</scope>
    <source>
        <strain evidence="4">CBS 578.67</strain>
    </source>
</reference>
<dbReference type="EMBL" id="CAADRA010006989">
    <property type="protein sequence ID" value="VFT97912.1"/>
    <property type="molecule type" value="Genomic_DNA"/>
</dbReference>